<evidence type="ECO:0000313" key="2">
    <source>
        <dbReference type="EMBL" id="EKG09767.1"/>
    </source>
</evidence>
<dbReference type="VEuPathDB" id="FungiDB:MPH_13200"/>
<comment type="caution">
    <text evidence="2">The sequence shown here is derived from an EMBL/GenBank/DDBJ whole genome shotgun (WGS) entry which is preliminary data.</text>
</comment>
<protein>
    <submittedName>
        <fullName evidence="2">Uncharacterized protein</fullName>
    </submittedName>
</protein>
<dbReference type="Proteomes" id="UP000007129">
    <property type="component" value="Unassembled WGS sequence"/>
</dbReference>
<dbReference type="InParanoid" id="K2RA76"/>
<feature type="compositionally biased region" description="Polar residues" evidence="1">
    <location>
        <begin position="1"/>
        <end position="23"/>
    </location>
</feature>
<gene>
    <name evidence="2" type="ORF">MPH_13200</name>
</gene>
<feature type="region of interest" description="Disordered" evidence="1">
    <location>
        <begin position="42"/>
        <end position="70"/>
    </location>
</feature>
<evidence type="ECO:0000256" key="1">
    <source>
        <dbReference type="SAM" id="MobiDB-lite"/>
    </source>
</evidence>
<accession>K2RA76</accession>
<name>K2RA76_MACPH</name>
<organism evidence="2 3">
    <name type="scientific">Macrophomina phaseolina (strain MS6)</name>
    <name type="common">Charcoal rot fungus</name>
    <dbReference type="NCBI Taxonomy" id="1126212"/>
    <lineage>
        <taxon>Eukaryota</taxon>
        <taxon>Fungi</taxon>
        <taxon>Dikarya</taxon>
        <taxon>Ascomycota</taxon>
        <taxon>Pezizomycotina</taxon>
        <taxon>Dothideomycetes</taxon>
        <taxon>Dothideomycetes incertae sedis</taxon>
        <taxon>Botryosphaeriales</taxon>
        <taxon>Botryosphaeriaceae</taxon>
        <taxon>Macrophomina</taxon>
    </lineage>
</organism>
<dbReference type="EMBL" id="AHHD01000569">
    <property type="protein sequence ID" value="EKG09767.1"/>
    <property type="molecule type" value="Genomic_DNA"/>
</dbReference>
<reference evidence="2 3" key="1">
    <citation type="journal article" date="2012" name="BMC Genomics">
        <title>Tools to kill: Genome of one of the most destructive plant pathogenic fungi Macrophomina phaseolina.</title>
        <authorList>
            <person name="Islam M.S."/>
            <person name="Haque M.S."/>
            <person name="Islam M.M."/>
            <person name="Emdad E.M."/>
            <person name="Halim A."/>
            <person name="Hossen Q.M.M."/>
            <person name="Hossain M.Z."/>
            <person name="Ahmed B."/>
            <person name="Rahim S."/>
            <person name="Rahman M.S."/>
            <person name="Alam M.M."/>
            <person name="Hou S."/>
            <person name="Wan X."/>
            <person name="Saito J.A."/>
            <person name="Alam M."/>
        </authorList>
    </citation>
    <scope>NUCLEOTIDE SEQUENCE [LARGE SCALE GENOMIC DNA]</scope>
    <source>
        <strain evidence="2 3">MS6</strain>
    </source>
</reference>
<dbReference type="AlphaFoldDB" id="K2RA76"/>
<feature type="compositionally biased region" description="Low complexity" evidence="1">
    <location>
        <begin position="45"/>
        <end position="55"/>
    </location>
</feature>
<proteinExistence type="predicted"/>
<evidence type="ECO:0000313" key="3">
    <source>
        <dbReference type="Proteomes" id="UP000007129"/>
    </source>
</evidence>
<feature type="region of interest" description="Disordered" evidence="1">
    <location>
        <begin position="1"/>
        <end position="26"/>
    </location>
</feature>
<dbReference type="HOGENOM" id="CLU_2197464_0_0_1"/>
<sequence>MQTNFWVNISRKASNGNSSTNSIRRGPRSYWYINGQRYPVDDVGSASSATRTPTTTTPPTPVVTTSSVTRPITIGPTAGVVWSSTSSTASSSAIAARRFYDPVRDAWL</sequence>